<dbReference type="Pfam" id="PF00550">
    <property type="entry name" value="PP-binding"/>
    <property type="match status" value="2"/>
</dbReference>
<dbReference type="PROSITE" id="PS50075">
    <property type="entry name" value="CARRIER"/>
    <property type="match status" value="2"/>
</dbReference>
<dbReference type="Gene3D" id="3.30.300.30">
    <property type="match status" value="2"/>
</dbReference>
<dbReference type="Gene3D" id="3.40.50.12780">
    <property type="entry name" value="N-terminal domain of ligase-like"/>
    <property type="match status" value="1"/>
</dbReference>
<dbReference type="Gene3D" id="2.30.38.10">
    <property type="entry name" value="Luciferase, Domain 3"/>
    <property type="match status" value="1"/>
</dbReference>
<comment type="similarity">
    <text evidence="2">Belongs to the ATP-dependent AMP-binding enzyme family.</text>
</comment>
<feature type="region of interest" description="Disordered" evidence="7">
    <location>
        <begin position="1336"/>
        <end position="1356"/>
    </location>
</feature>
<evidence type="ECO:0000256" key="4">
    <source>
        <dbReference type="ARBA" id="ARBA00022553"/>
    </source>
</evidence>
<dbReference type="InterPro" id="IPR010071">
    <property type="entry name" value="AA_adenyl_dom"/>
</dbReference>
<dbReference type="GO" id="GO:0006631">
    <property type="term" value="P:fatty acid metabolic process"/>
    <property type="evidence" value="ECO:0007669"/>
    <property type="project" value="UniProtKB-KW"/>
</dbReference>
<dbReference type="Pfam" id="PF00668">
    <property type="entry name" value="Condensation"/>
    <property type="match status" value="2"/>
</dbReference>
<dbReference type="PROSITE" id="PS00455">
    <property type="entry name" value="AMP_BINDING"/>
    <property type="match status" value="2"/>
</dbReference>
<dbReference type="InterPro" id="IPR045851">
    <property type="entry name" value="AMP-bd_C_sf"/>
</dbReference>
<evidence type="ECO:0000256" key="1">
    <source>
        <dbReference type="ARBA" id="ARBA00001957"/>
    </source>
</evidence>
<dbReference type="CDD" id="cd05931">
    <property type="entry name" value="FAAL"/>
    <property type="match status" value="1"/>
</dbReference>
<evidence type="ECO:0000256" key="3">
    <source>
        <dbReference type="ARBA" id="ARBA00022450"/>
    </source>
</evidence>
<dbReference type="GO" id="GO:0044550">
    <property type="term" value="P:secondary metabolite biosynthetic process"/>
    <property type="evidence" value="ECO:0007669"/>
    <property type="project" value="TreeGrafter"/>
</dbReference>
<dbReference type="PANTHER" id="PTHR45527">
    <property type="entry name" value="NONRIBOSOMAL PEPTIDE SYNTHETASE"/>
    <property type="match status" value="1"/>
</dbReference>
<dbReference type="InterPro" id="IPR020806">
    <property type="entry name" value="PKS_PP-bd"/>
</dbReference>
<dbReference type="InterPro" id="IPR036736">
    <property type="entry name" value="ACP-like_sf"/>
</dbReference>
<feature type="compositionally biased region" description="Low complexity" evidence="7">
    <location>
        <begin position="2299"/>
        <end position="2311"/>
    </location>
</feature>
<dbReference type="SUPFAM" id="SSF47336">
    <property type="entry name" value="ACP-like"/>
    <property type="match status" value="2"/>
</dbReference>
<organism evidence="9 10">
    <name type="scientific">Paraburkholderia tropica</name>
    <dbReference type="NCBI Taxonomy" id="92647"/>
    <lineage>
        <taxon>Bacteria</taxon>
        <taxon>Pseudomonadati</taxon>
        <taxon>Pseudomonadota</taxon>
        <taxon>Betaproteobacteria</taxon>
        <taxon>Burkholderiales</taxon>
        <taxon>Burkholderiaceae</taxon>
        <taxon>Paraburkholderia</taxon>
    </lineage>
</organism>
<name>A0AAQ1JXY5_9BURK</name>
<dbReference type="CDD" id="cd05930">
    <property type="entry name" value="A_NRPS"/>
    <property type="match status" value="1"/>
</dbReference>
<keyword evidence="6" id="KW-0443">Lipid metabolism</keyword>
<reference evidence="9 10" key="1">
    <citation type="submission" date="2016-10" db="EMBL/GenBank/DDBJ databases">
        <authorList>
            <person name="Varghese N."/>
            <person name="Submissions S."/>
        </authorList>
    </citation>
    <scope>NUCLEOTIDE SEQUENCE [LARGE SCALE GENOMIC DNA]</scope>
    <source>
        <strain evidence="9 10">LMG 22274</strain>
    </source>
</reference>
<evidence type="ECO:0000256" key="7">
    <source>
        <dbReference type="SAM" id="MobiDB-lite"/>
    </source>
</evidence>
<sequence length="2324" mass="249474">MNAAQHIVFPHGIDTDAVPAHGLAARLRALAHQRPEATALIVVDADGDTRYDYAQLDRRARALAARFARDGAAAERALILMDSGVDYVSAFFGCLYAGVVAVPVYPPESKREQHLARLRGIARDAGVRYVLTTAALHERHADAWAMLAPGADVVAVDTLDARDTPSDAPLHPVRADDLAFLQYTSGSTGSPKGVMVSHGNLLANEIAIQAGLGVRPDDVFVSWLPLYHDMGLIGSLLQPAFSGIPLVLMSPQYFLERPLRWLDAIARHRGTISGAPDFAYRLCAERINDETRAKLDLSSWRLAFSGSEPVRRDTLDDFVARFAPAGFAAAALYPCYGLAEATLFVTGGVRGAGLVSHAFSSAALSAGRAEAARADEAATVLVGCGAVQAGHRVAIVARAAAESHESHEANVETETSRAGERLADGRIGEIHVSGPSVAHGYWQRADASAQAFVDAPRHADGSGPARWLRTGDLGFVHDGQLYIAGRVKDLVIVRGRNLYPQDVEQAVEAHAEFARKGRVIAFGATLGGGETLGLALEIAPRMKKRFAAAQIVETLRRIAFDACGETPAAIALLNPGALPKTSSGKLQRAATREGWRARTLDLYALWEQGAFVIGGDDDAARAPDAPAALDARESALAALWCEALDARLALAPDAHFFASGGSSLSAARLVALIGARLGRRVALAQIFETPTLAAMAAALAEPESVEEAQDDAQDEAQDNAPIEPAEEAVISHAQQRQLFAWRLDPASRAYHVAAGIRLDGALDRDALRQSLDRLCERHAALRTHFVETGDAAHLYAPRTEAAAPLAWAHVDLSDLGDIDEHDRERALRECAQRFADAPFDLLRGPLLRAGLVRMSDERHVLMLALHHIATDGWSMQLLVEELVDGYRAALDGATTHGEAQAKAKTRITYADYAAWQRRWLASDAAARQLAYWRAALADDAPPLALPYDHTATDTASENADPRAAARVAFALPAPLAQAVRAAAARHRATPFVVLLAAYHAWLYRVTGQRAIRTGVPVANRTRPETHDVIGFFVNTLVLHSDCEAVTPLASLFSQLRQRTLDAQANQALPFDVLVEHLRPARDAQHGPLFETSFNYLSDDYPALARWPGARAERVEIAETHVKVPLALDLRESRDGSMRAYFTYASARFDAASVERMAAQYLRAVEAFAHALGDRSADMTDAAAPTLATLDLLDADERARVSAASVARRTPPGEPIHLRVARHADTQPDAPAVIDGALRMSYAELDARAAHVAQWLLARDLQGGEPVAIVAHRSARFVVAMLGVLKAGGAYVALDAGNPPQRLAQTLCDCGARFVLCEDDCSALDLMGVQHARIDAAQEEAQEEARREQQDRAPHALPAVDPRSAAYVIYTSGSSGAPKGVVIAHGALTNYVDAVLARLDPPPRARFAMVSTIGADLGHTVLFGALASGGALHLIDRDTTLDADRFAQTLAAARIDVLKIVPGHLHALLQAERAADALPAHTLVLGGEATSWELLDTIAALRPDCRVHNHYGPTETTVGILTQPAAQACRAAATLPLGRPLDNNETWLLDEHLNPVGTGGTGELYLGGAGVALGYLHQPALTAARFVPHPFAAGARLYRSGDRARRLADGSLEYLGRIDDQVKIRGYRVEPGEIAARLKALDGVRDAAVIVVAGARLAAFATPQPGASLDAAALKRALAALLPDYMVPSLLRVIDALPLNRNGKLDRQALSALARPAAPHREAARAAPQGETETALAQCWAALLEPSNGTDSAADNAADNAAAASSLSIARDDSFFALGGHSLAAMRLASRVRSRWAVELPLREIFASPTLAALAARIDALRVESDRASNQASNKAESATPLHALADRSALPLSLMQQRIWVVDQLADRALASYNMTAGLDLRGPLDAARLQRSLAALIARHEVLRSAFDADDEGDPVLKIAPRMEVLMPVIEPLAHPDNDANSHTNSHTNSDENARTQAIAQALDDAARTPFDLSRAPLVRATLLRFEAAHHVLIVSLHHIVADGGSVHILLDELCELYRAQRDGAPPALAPLAVQYADYAHWQRARFTPDAVREAQQFWRGYLADAPALLPLPTDRARPARVSHAGAARHFRLDATLGARVRTLAQAHGMTPFAVLLASFQWFLHRHTGADDLVIGTDVDGRERAELEALIGFFVNVVPLRSRIAADGANLASFDAWLDAARQSTWDALDHRALPFDRIVDALALKRRRDANPLVQVLFVLRDLPRGNTRVPGLAVELLRPPTTQSKFDMALFVEAVDGGYDIEWVYASALFDAATIERAFDAWRATLDAVSADPRAPLASSLSTSPSSADVAHDARSPEREC</sequence>
<dbReference type="InterPro" id="IPR042099">
    <property type="entry name" value="ANL_N_sf"/>
</dbReference>
<dbReference type="SMART" id="SM00823">
    <property type="entry name" value="PKS_PP"/>
    <property type="match status" value="2"/>
</dbReference>
<dbReference type="GO" id="GO:0071766">
    <property type="term" value="P:Actinobacterium-type cell wall biogenesis"/>
    <property type="evidence" value="ECO:0007669"/>
    <property type="project" value="UniProtKB-ARBA"/>
</dbReference>
<dbReference type="Pfam" id="PF13193">
    <property type="entry name" value="AMP-binding_C"/>
    <property type="match status" value="1"/>
</dbReference>
<dbReference type="Gene3D" id="1.10.1200.10">
    <property type="entry name" value="ACP-like"/>
    <property type="match status" value="2"/>
</dbReference>
<dbReference type="Proteomes" id="UP000183529">
    <property type="component" value="Unassembled WGS sequence"/>
</dbReference>
<dbReference type="PANTHER" id="PTHR45527:SF1">
    <property type="entry name" value="FATTY ACID SYNTHASE"/>
    <property type="match status" value="1"/>
</dbReference>
<dbReference type="SUPFAM" id="SSF52777">
    <property type="entry name" value="CoA-dependent acyltransferases"/>
    <property type="match status" value="4"/>
</dbReference>
<dbReference type="Gene3D" id="3.30.559.10">
    <property type="entry name" value="Chloramphenicol acetyltransferase-like domain"/>
    <property type="match status" value="2"/>
</dbReference>
<dbReference type="InterPro" id="IPR000873">
    <property type="entry name" value="AMP-dep_synth/lig_dom"/>
</dbReference>
<dbReference type="GO" id="GO:0003824">
    <property type="term" value="F:catalytic activity"/>
    <property type="evidence" value="ECO:0007669"/>
    <property type="project" value="InterPro"/>
</dbReference>
<evidence type="ECO:0000256" key="6">
    <source>
        <dbReference type="ARBA" id="ARBA00023098"/>
    </source>
</evidence>
<dbReference type="InterPro" id="IPR001242">
    <property type="entry name" value="Condensation_dom"/>
</dbReference>
<evidence type="ECO:0000256" key="2">
    <source>
        <dbReference type="ARBA" id="ARBA00006432"/>
    </source>
</evidence>
<dbReference type="GO" id="GO:0031177">
    <property type="term" value="F:phosphopantetheine binding"/>
    <property type="evidence" value="ECO:0007669"/>
    <property type="project" value="InterPro"/>
</dbReference>
<dbReference type="Pfam" id="PF00501">
    <property type="entry name" value="AMP-binding"/>
    <property type="match status" value="2"/>
</dbReference>
<dbReference type="EMBL" id="FNZM01000025">
    <property type="protein sequence ID" value="SEK13793.1"/>
    <property type="molecule type" value="Genomic_DNA"/>
</dbReference>
<dbReference type="PROSITE" id="PS00012">
    <property type="entry name" value="PHOSPHOPANTETHEINE"/>
    <property type="match status" value="2"/>
</dbReference>
<feature type="region of interest" description="Disordered" evidence="7">
    <location>
        <begin position="1934"/>
        <end position="1953"/>
    </location>
</feature>
<keyword evidence="4" id="KW-0597">Phosphoprotein</keyword>
<evidence type="ECO:0000313" key="9">
    <source>
        <dbReference type="EMBL" id="SEK13793.1"/>
    </source>
</evidence>
<gene>
    <name evidence="9" type="ORF">SAMN05216550_12538</name>
</gene>
<dbReference type="InterPro" id="IPR020845">
    <property type="entry name" value="AMP-binding_CS"/>
</dbReference>
<dbReference type="InterPro" id="IPR009081">
    <property type="entry name" value="PP-bd_ACP"/>
</dbReference>
<dbReference type="GO" id="GO:0008610">
    <property type="term" value="P:lipid biosynthetic process"/>
    <property type="evidence" value="ECO:0007669"/>
    <property type="project" value="InterPro"/>
</dbReference>
<dbReference type="InterPro" id="IPR025110">
    <property type="entry name" value="AMP-bd_C"/>
</dbReference>
<evidence type="ECO:0000313" key="10">
    <source>
        <dbReference type="Proteomes" id="UP000183529"/>
    </source>
</evidence>
<evidence type="ECO:0000256" key="5">
    <source>
        <dbReference type="ARBA" id="ARBA00022832"/>
    </source>
</evidence>
<dbReference type="InterPro" id="IPR023213">
    <property type="entry name" value="CAT-like_dom_sf"/>
</dbReference>
<feature type="domain" description="Carrier" evidence="8">
    <location>
        <begin position="1746"/>
        <end position="1821"/>
    </location>
</feature>
<feature type="region of interest" description="Disordered" evidence="7">
    <location>
        <begin position="2299"/>
        <end position="2324"/>
    </location>
</feature>
<comment type="caution">
    <text evidence="9">The sequence shown here is derived from an EMBL/GenBank/DDBJ whole genome shotgun (WGS) entry which is preliminary data.</text>
</comment>
<dbReference type="CDD" id="cd19531">
    <property type="entry name" value="LCL_NRPS-like"/>
    <property type="match status" value="2"/>
</dbReference>
<dbReference type="InterPro" id="IPR040097">
    <property type="entry name" value="FAAL/FAAC"/>
</dbReference>
<feature type="domain" description="Carrier" evidence="8">
    <location>
        <begin position="627"/>
        <end position="703"/>
    </location>
</feature>
<keyword evidence="5" id="KW-0276">Fatty acid metabolism</keyword>
<accession>A0AAQ1JXY5</accession>
<keyword evidence="3" id="KW-0596">Phosphopantetheine</keyword>
<dbReference type="FunFam" id="3.40.50.12780:FF:000013">
    <property type="entry name" value="Long-chain-fatty-acid--AMP ligase FadD32"/>
    <property type="match status" value="1"/>
</dbReference>
<dbReference type="RefSeq" id="WP_074987201.1">
    <property type="nucleotide sequence ID" value="NZ_CADFGN010000006.1"/>
</dbReference>
<comment type="cofactor">
    <cofactor evidence="1">
        <name>pantetheine 4'-phosphate</name>
        <dbReference type="ChEBI" id="CHEBI:47942"/>
    </cofactor>
</comment>
<dbReference type="InterPro" id="IPR006162">
    <property type="entry name" value="Ppantetheine_attach_site"/>
</dbReference>
<dbReference type="SUPFAM" id="SSF56801">
    <property type="entry name" value="Acetyl-CoA synthetase-like"/>
    <property type="match status" value="2"/>
</dbReference>
<dbReference type="Gene3D" id="3.40.50.980">
    <property type="match status" value="2"/>
</dbReference>
<dbReference type="GO" id="GO:0005737">
    <property type="term" value="C:cytoplasm"/>
    <property type="evidence" value="ECO:0007669"/>
    <property type="project" value="TreeGrafter"/>
</dbReference>
<dbReference type="NCBIfam" id="TIGR01733">
    <property type="entry name" value="AA-adenyl-dom"/>
    <property type="match status" value="1"/>
</dbReference>
<proteinExistence type="inferred from homology"/>
<dbReference type="Gene3D" id="3.30.559.30">
    <property type="entry name" value="Nonribosomal peptide synthetase, condensation domain"/>
    <property type="match status" value="2"/>
</dbReference>
<protein>
    <submittedName>
        <fullName evidence="9">Amino acid adenylation domain-containing protein</fullName>
    </submittedName>
</protein>
<feature type="compositionally biased region" description="Basic and acidic residues" evidence="7">
    <location>
        <begin position="1342"/>
        <end position="1353"/>
    </location>
</feature>
<feature type="compositionally biased region" description="Basic and acidic residues" evidence="7">
    <location>
        <begin position="2313"/>
        <end position="2324"/>
    </location>
</feature>
<dbReference type="GO" id="GO:0043041">
    <property type="term" value="P:amino acid activation for nonribosomal peptide biosynthetic process"/>
    <property type="evidence" value="ECO:0007669"/>
    <property type="project" value="TreeGrafter"/>
</dbReference>
<evidence type="ECO:0000259" key="8">
    <source>
        <dbReference type="PROSITE" id="PS50075"/>
    </source>
</evidence>